<dbReference type="AlphaFoldDB" id="A0A521G392"/>
<dbReference type="EMBL" id="NQJD01000006">
    <property type="protein sequence ID" value="TAA75499.1"/>
    <property type="molecule type" value="Genomic_DNA"/>
</dbReference>
<reference evidence="2" key="1">
    <citation type="submission" date="2017-07" db="EMBL/GenBank/DDBJ databases">
        <title>The cable genome - Insights into the physiology and evolution of filamentous bacteria capable of sulfide oxidation via long distance electron transfer.</title>
        <authorList>
            <person name="Thorup C."/>
            <person name="Bjerg J.T."/>
            <person name="Schreiber L."/>
            <person name="Nielsen L.P."/>
            <person name="Kjeldsen K.U."/>
            <person name="Boesen T."/>
            <person name="Boggild A."/>
            <person name="Meysman F."/>
            <person name="Geelhoed J."/>
            <person name="Schramm A."/>
        </authorList>
    </citation>
    <scope>NUCLEOTIDE SEQUENCE [LARGE SCALE GENOMIC DNA]</scope>
    <source>
        <strain evidence="2">GS</strain>
    </source>
</reference>
<name>A0A521G392_9BACT</name>
<dbReference type="PROSITE" id="PS51257">
    <property type="entry name" value="PROKAR_LIPOPROTEIN"/>
    <property type="match status" value="1"/>
</dbReference>
<dbReference type="Proteomes" id="UP000316238">
    <property type="component" value="Unassembled WGS sequence"/>
</dbReference>
<accession>A0A521G392</accession>
<evidence type="ECO:0008006" key="4">
    <source>
        <dbReference type="Google" id="ProtNLM"/>
    </source>
</evidence>
<evidence type="ECO:0000256" key="1">
    <source>
        <dbReference type="SAM" id="SignalP"/>
    </source>
</evidence>
<gene>
    <name evidence="2" type="ORF">CDV28_10654</name>
</gene>
<protein>
    <recommendedName>
        <fullName evidence="4">SmpA / OmlA family protein</fullName>
    </recommendedName>
</protein>
<feature type="chain" id="PRO_5021887134" description="SmpA / OmlA family protein" evidence="1">
    <location>
        <begin position="29"/>
        <end position="129"/>
    </location>
</feature>
<keyword evidence="1" id="KW-0732">Signal</keyword>
<comment type="caution">
    <text evidence="2">The sequence shown here is derived from an EMBL/GenBank/DDBJ whole genome shotgun (WGS) entry which is preliminary data.</text>
</comment>
<sequence>MPNREQFRRQFFATLLLAILLISCVAQAQPLLEQASSSYKLRKDYASLEVIHRHLALGMARPAVETLLGEADYSPIEGQYYYLSDRRERQKDAGEEQGEASVGLVLDYRNKQGELTDALQTFWLGVLGE</sequence>
<organism evidence="2 3">
    <name type="scientific">Candidatus Electronema aureum</name>
    <dbReference type="NCBI Taxonomy" id="2005002"/>
    <lineage>
        <taxon>Bacteria</taxon>
        <taxon>Pseudomonadati</taxon>
        <taxon>Thermodesulfobacteriota</taxon>
        <taxon>Desulfobulbia</taxon>
        <taxon>Desulfobulbales</taxon>
        <taxon>Desulfobulbaceae</taxon>
        <taxon>Candidatus Electronema</taxon>
    </lineage>
</organism>
<feature type="signal peptide" evidence="1">
    <location>
        <begin position="1"/>
        <end position="28"/>
    </location>
</feature>
<evidence type="ECO:0000313" key="3">
    <source>
        <dbReference type="Proteomes" id="UP000316238"/>
    </source>
</evidence>
<proteinExistence type="predicted"/>
<keyword evidence="3" id="KW-1185">Reference proteome</keyword>
<evidence type="ECO:0000313" key="2">
    <source>
        <dbReference type="EMBL" id="TAA75499.1"/>
    </source>
</evidence>